<dbReference type="InterPro" id="IPR012899">
    <property type="entry name" value="LTXXQ"/>
</dbReference>
<gene>
    <name evidence="1" type="ORF">D5R55_21605</name>
</gene>
<dbReference type="Proteomes" id="UP000277191">
    <property type="component" value="Chromosome 2"/>
</dbReference>
<name>A0A3S9ND14_9BURK</name>
<reference evidence="1 2" key="1">
    <citation type="submission" date="2018-12" db="EMBL/GenBank/DDBJ databases">
        <title>Cadmium resistance mechanism in endophytic bacteria Burkholderia cenocepacia YG-3.</title>
        <authorList>
            <person name="Zhang X."/>
            <person name="Wang X."/>
            <person name="Zhu Y."/>
        </authorList>
    </citation>
    <scope>NUCLEOTIDE SEQUENCE [LARGE SCALE GENOMIC DNA]</scope>
    <source>
        <strain evidence="1 2">YG-3</strain>
    </source>
</reference>
<organism evidence="1 2">
    <name type="scientific">Burkholderia cenocepacia</name>
    <dbReference type="NCBI Taxonomy" id="95486"/>
    <lineage>
        <taxon>Bacteria</taxon>
        <taxon>Pseudomonadati</taxon>
        <taxon>Pseudomonadota</taxon>
        <taxon>Betaproteobacteria</taxon>
        <taxon>Burkholderiales</taxon>
        <taxon>Burkholderiaceae</taxon>
        <taxon>Burkholderia</taxon>
        <taxon>Burkholderia cepacia complex</taxon>
    </lineage>
</organism>
<protein>
    <recommendedName>
        <fullName evidence="3">LTXXQ motif family protein</fullName>
    </recommendedName>
</protein>
<proteinExistence type="predicted"/>
<dbReference type="AlphaFoldDB" id="A0A3S9ND14"/>
<dbReference type="GO" id="GO:0042597">
    <property type="term" value="C:periplasmic space"/>
    <property type="evidence" value="ECO:0007669"/>
    <property type="project" value="InterPro"/>
</dbReference>
<evidence type="ECO:0000313" key="2">
    <source>
        <dbReference type="Proteomes" id="UP000277191"/>
    </source>
</evidence>
<dbReference type="Pfam" id="PF07813">
    <property type="entry name" value="LTXXQ"/>
    <property type="match status" value="1"/>
</dbReference>
<sequence>MTLVLLALPRQIAGAFSVAATVALGAAVFPSLSNAGGSAPDQAPPHIMTVAAQRSIDGRISSLHQRLGITPGQESLWQPVAQVMRDNANAMESLRKARSDHANDMSAMDDLHSYGEVANVHADGVKKLTTAFQPLYDKMSDTQKQNADAIFRGNGRHLIKKQ</sequence>
<evidence type="ECO:0008006" key="3">
    <source>
        <dbReference type="Google" id="ProtNLM"/>
    </source>
</evidence>
<dbReference type="EMBL" id="CP034546">
    <property type="protein sequence ID" value="AZQ53530.1"/>
    <property type="molecule type" value="Genomic_DNA"/>
</dbReference>
<accession>A0A3S9ND14</accession>
<dbReference type="RefSeq" id="WP_126365571.1">
    <property type="nucleotide sequence ID" value="NZ_CP034546.1"/>
</dbReference>
<evidence type="ECO:0000313" key="1">
    <source>
        <dbReference type="EMBL" id="AZQ53530.1"/>
    </source>
</evidence>